<dbReference type="InterPro" id="IPR000504">
    <property type="entry name" value="RRM_dom"/>
</dbReference>
<dbReference type="WBParaSite" id="Smp_179270.1">
    <property type="protein sequence ID" value="Smp_179270.1"/>
    <property type="gene ID" value="Smp_179270"/>
</dbReference>
<protein>
    <submittedName>
        <fullName evidence="7">Putative heterogeneous nuclear ribonucleoprotein (Hnrnp)</fullName>
    </submittedName>
</protein>
<evidence type="ECO:0000256" key="3">
    <source>
        <dbReference type="PROSITE-ProRule" id="PRU00176"/>
    </source>
</evidence>
<dbReference type="PROSITE" id="PS50102">
    <property type="entry name" value="RRM"/>
    <property type="match status" value="2"/>
</dbReference>
<keyword evidence="6" id="KW-1185">Reference proteome</keyword>
<keyword evidence="2 3" id="KW-0694">RNA-binding</keyword>
<reference evidence="6" key="1">
    <citation type="journal article" date="2012" name="PLoS Negl. Trop. Dis.">
        <title>A systematically improved high quality genome and transcriptome of the human blood fluke Schistosoma mansoni.</title>
        <authorList>
            <person name="Protasio A.V."/>
            <person name="Tsai I.J."/>
            <person name="Babbage A."/>
            <person name="Nichol S."/>
            <person name="Hunt M."/>
            <person name="Aslett M.A."/>
            <person name="De Silva N."/>
            <person name="Velarde G.S."/>
            <person name="Anderson T.J."/>
            <person name="Clark R.C."/>
            <person name="Davidson C."/>
            <person name="Dillon G.P."/>
            <person name="Holroyd N.E."/>
            <person name="LoVerde P.T."/>
            <person name="Lloyd C."/>
            <person name="McQuillan J."/>
            <person name="Oliveira G."/>
            <person name="Otto T.D."/>
            <person name="Parker-Manuel S.J."/>
            <person name="Quail M.A."/>
            <person name="Wilson R.A."/>
            <person name="Zerlotini A."/>
            <person name="Dunne D.W."/>
            <person name="Berriman M."/>
        </authorList>
    </citation>
    <scope>NUCLEOTIDE SEQUENCE [LARGE SCALE GENOMIC DNA]</scope>
    <source>
        <strain evidence="6">Puerto Rican</strain>
    </source>
</reference>
<dbReference type="FunCoup" id="A0A3Q0KU69">
    <property type="interactions" value="1419"/>
</dbReference>
<evidence type="ECO:0000256" key="1">
    <source>
        <dbReference type="ARBA" id="ARBA00022737"/>
    </source>
</evidence>
<evidence type="ECO:0000256" key="2">
    <source>
        <dbReference type="ARBA" id="ARBA00022884"/>
    </source>
</evidence>
<feature type="region of interest" description="Disordered" evidence="4">
    <location>
        <begin position="195"/>
        <end position="298"/>
    </location>
</feature>
<sequence length="472" mass="52513">MCFVVRIRGLPFSANADDIISFFHDCRIRGGKRGIYFPQGSNGRSNGEAFIELESKDDKQKAMAHHNQHLGRRYIEVFDSCSEDLNNAMGCRPYHSSNRREHVVRLRGLPYDTEKKEIFAFFNGLEIAPNGIGLLVDHMGRCTGEAYVQFTSSESLARAKEKHMEKIGHRYIEIFESTMMEANMTIQRQMEINQSRSSGRGPMFGRGSRDGHPDGAGHHGGPRGGYDAPPFSPNGSGPNRGPVPGRYAPYGRPSHVFGHPGYNSPPRGFEGPSPSKGSNFGPPGHYEYDDPQSSTGHSVRMRGLPYSATKEDIDRFLSPLQPVNIRMRFNAANRPTGEAIVDFASHDEAKEAMKKDREKIGPRYIELFLASTPKGISPSSRINNSAPVSSRRSPPVHNSRGHQGSQYANFAPQQYEYDDINYAEDVGCNSGSSRPDFNQSYDGFHNGTSVRGPIGHSGEGYSDYRYRHGNHY</sequence>
<dbReference type="InParanoid" id="A0A3Q0KU69"/>
<accession>A0A3Q0KU69</accession>
<dbReference type="Pfam" id="PF00076">
    <property type="entry name" value="RRM_1"/>
    <property type="match status" value="3"/>
</dbReference>
<dbReference type="SUPFAM" id="SSF54928">
    <property type="entry name" value="RNA-binding domain, RBD"/>
    <property type="match status" value="3"/>
</dbReference>
<dbReference type="Proteomes" id="UP000008854">
    <property type="component" value="Unassembled WGS sequence"/>
</dbReference>
<proteinExistence type="predicted"/>
<dbReference type="SMART" id="SM00360">
    <property type="entry name" value="RRM"/>
    <property type="match status" value="3"/>
</dbReference>
<name>A0A3Q0KU69_SCHMA</name>
<dbReference type="PANTHER" id="PTHR13976">
    <property type="entry name" value="HETEROGENEOUS NUCLEAR RIBONUCLEOPROTEIN-RELATED"/>
    <property type="match status" value="1"/>
</dbReference>
<dbReference type="InterPro" id="IPR050666">
    <property type="entry name" value="ESRP"/>
</dbReference>
<evidence type="ECO:0000256" key="4">
    <source>
        <dbReference type="SAM" id="MobiDB-lite"/>
    </source>
</evidence>
<evidence type="ECO:0000313" key="7">
    <source>
        <dbReference type="WBParaSite" id="Smp_179270.1"/>
    </source>
</evidence>
<feature type="compositionally biased region" description="Basic and acidic residues" evidence="4">
    <location>
        <begin position="207"/>
        <end position="217"/>
    </location>
</feature>
<dbReference type="InterPro" id="IPR035979">
    <property type="entry name" value="RBD_domain_sf"/>
</dbReference>
<feature type="domain" description="RRM" evidence="5">
    <location>
        <begin position="297"/>
        <end position="372"/>
    </location>
</feature>
<dbReference type="InterPro" id="IPR012677">
    <property type="entry name" value="Nucleotide-bd_a/b_plait_sf"/>
</dbReference>
<evidence type="ECO:0000259" key="5">
    <source>
        <dbReference type="PROSITE" id="PS50102"/>
    </source>
</evidence>
<evidence type="ECO:0000313" key="6">
    <source>
        <dbReference type="Proteomes" id="UP000008854"/>
    </source>
</evidence>
<dbReference type="CDD" id="cd12504">
    <property type="entry name" value="RRM2_hnRNPH_CRSF1_like"/>
    <property type="match status" value="1"/>
</dbReference>
<organism evidence="6 7">
    <name type="scientific">Schistosoma mansoni</name>
    <name type="common">Blood fluke</name>
    <dbReference type="NCBI Taxonomy" id="6183"/>
    <lineage>
        <taxon>Eukaryota</taxon>
        <taxon>Metazoa</taxon>
        <taxon>Spiralia</taxon>
        <taxon>Lophotrochozoa</taxon>
        <taxon>Platyhelminthes</taxon>
        <taxon>Trematoda</taxon>
        <taxon>Digenea</taxon>
        <taxon>Strigeidida</taxon>
        <taxon>Schistosomatoidea</taxon>
        <taxon>Schistosomatidae</taxon>
        <taxon>Schistosoma</taxon>
    </lineage>
</organism>
<feature type="domain" description="RRM" evidence="5">
    <location>
        <begin position="3"/>
        <end position="77"/>
    </location>
</feature>
<dbReference type="STRING" id="6183.A0A3Q0KU69"/>
<keyword evidence="1" id="KW-0677">Repeat</keyword>
<feature type="region of interest" description="Disordered" evidence="4">
    <location>
        <begin position="447"/>
        <end position="472"/>
    </location>
</feature>
<feature type="region of interest" description="Disordered" evidence="4">
    <location>
        <begin position="376"/>
        <end position="405"/>
    </location>
</feature>
<dbReference type="Gene3D" id="3.30.70.330">
    <property type="match status" value="3"/>
</dbReference>
<feature type="compositionally biased region" description="Low complexity" evidence="4">
    <location>
        <begin position="383"/>
        <end position="398"/>
    </location>
</feature>
<dbReference type="CDD" id="cd12503">
    <property type="entry name" value="RRM1_hnRNPH_GRSF1_like"/>
    <property type="match status" value="1"/>
</dbReference>
<reference evidence="7" key="2">
    <citation type="submission" date="2018-12" db="UniProtKB">
        <authorList>
            <consortium name="WormBaseParasite"/>
        </authorList>
    </citation>
    <scope>IDENTIFICATION</scope>
    <source>
        <strain evidence="7">Puerto Rican</strain>
    </source>
</reference>
<dbReference type="GO" id="GO:0003723">
    <property type="term" value="F:RNA binding"/>
    <property type="evidence" value="ECO:0007669"/>
    <property type="project" value="UniProtKB-UniRule"/>
</dbReference>
<dbReference type="AlphaFoldDB" id="A0A3Q0KU69"/>
<dbReference type="ExpressionAtlas" id="A0A3Q0KU69">
    <property type="expression patterns" value="baseline"/>
</dbReference>